<dbReference type="Proteomes" id="UP001358586">
    <property type="component" value="Chromosome 5"/>
</dbReference>
<gene>
    <name evidence="1" type="ORF">PVK06_016636</name>
</gene>
<evidence type="ECO:0000313" key="2">
    <source>
        <dbReference type="Proteomes" id="UP001358586"/>
    </source>
</evidence>
<dbReference type="EMBL" id="JARKNE010000005">
    <property type="protein sequence ID" value="KAK5832833.1"/>
    <property type="molecule type" value="Genomic_DNA"/>
</dbReference>
<organism evidence="1 2">
    <name type="scientific">Gossypium arboreum</name>
    <name type="common">Tree cotton</name>
    <name type="synonym">Gossypium nanking</name>
    <dbReference type="NCBI Taxonomy" id="29729"/>
    <lineage>
        <taxon>Eukaryota</taxon>
        <taxon>Viridiplantae</taxon>
        <taxon>Streptophyta</taxon>
        <taxon>Embryophyta</taxon>
        <taxon>Tracheophyta</taxon>
        <taxon>Spermatophyta</taxon>
        <taxon>Magnoliopsida</taxon>
        <taxon>eudicotyledons</taxon>
        <taxon>Gunneridae</taxon>
        <taxon>Pentapetalae</taxon>
        <taxon>rosids</taxon>
        <taxon>malvids</taxon>
        <taxon>Malvales</taxon>
        <taxon>Malvaceae</taxon>
        <taxon>Malvoideae</taxon>
        <taxon>Gossypium</taxon>
    </lineage>
</organism>
<reference evidence="1 2" key="1">
    <citation type="submission" date="2023-03" db="EMBL/GenBank/DDBJ databases">
        <title>WGS of Gossypium arboreum.</title>
        <authorList>
            <person name="Yu D."/>
        </authorList>
    </citation>
    <scope>NUCLEOTIDE SEQUENCE [LARGE SCALE GENOMIC DNA]</scope>
    <source>
        <tissue evidence="1">Leaf</tissue>
    </source>
</reference>
<proteinExistence type="predicted"/>
<name>A0ABR0Q1H0_GOSAR</name>
<sequence>MVKGDYHPRVTPRWTQEGFQVESRCSCTVEVKLRSLIHGIDVQLCHSIAYELFYVKDELEFEVIISLRCSSENDVMELYVEFAEVNGSGPSLATIAANVGAKTEAENPTT</sequence>
<keyword evidence="2" id="KW-1185">Reference proteome</keyword>
<comment type="caution">
    <text evidence="1">The sequence shown here is derived from an EMBL/GenBank/DDBJ whole genome shotgun (WGS) entry which is preliminary data.</text>
</comment>
<protein>
    <submittedName>
        <fullName evidence="1">Uncharacterized protein</fullName>
    </submittedName>
</protein>
<accession>A0ABR0Q1H0</accession>
<evidence type="ECO:0000313" key="1">
    <source>
        <dbReference type="EMBL" id="KAK5832833.1"/>
    </source>
</evidence>